<dbReference type="GO" id="GO:0009279">
    <property type="term" value="C:cell outer membrane"/>
    <property type="evidence" value="ECO:0007669"/>
    <property type="project" value="UniProtKB-SubCell"/>
</dbReference>
<evidence type="ECO:0000313" key="9">
    <source>
        <dbReference type="EMBL" id="AVR46488.1"/>
    </source>
</evidence>
<keyword evidence="10" id="KW-1185">Reference proteome</keyword>
<dbReference type="Pfam" id="PF07980">
    <property type="entry name" value="SusD_RagB"/>
    <property type="match status" value="1"/>
</dbReference>
<feature type="domain" description="SusD-like N-terminal" evidence="8">
    <location>
        <begin position="83"/>
        <end position="227"/>
    </location>
</feature>
<sequence length="467" mass="53110">MKFNYKISYNIWLILPLLFFSCEDFVEVDAPDNKLVSDVVFSNDATAESAMTGIYNQLFLTDFANGQRTSVTFLSGLSADTFQNISSSNITRMEFEQHEITADNPGNLDIWASAYNLIYLTNSLLEGLNNSEQISSDLKTQLEGEARFIRAFSYFYLVNLYGDVPLIISTNYHENQLATRTSTAGVYEQIISDLEIAVDSLGSEYKNGERTTVNKFAAASLLARVYLYLEDWEAAERLSSEVIDQNGTYEILQDFDQVFLANSKEAIWQISPLGGGGQITNTNEGSLFIIDPIFSFFAVIKMEEDFVEQFDQEDQRLSNWIGFNEELDAYFPFKYKVWSSNEFPIIEYSMVLRLAEQYLIRSEARAKQGDLAGAIEDLDVIRMRAGLASVEENDPGIGQDALLDLIMAERQKELFAEWSHRWLDLKRTDRANEALGSNPLWEPTDMLYPIPSQEREKNPNLSQNPGY</sequence>
<keyword evidence="3" id="KW-0732">Signal</keyword>
<organism evidence="9 10">
    <name type="scientific">Christiangramia fulva</name>
    <dbReference type="NCBI Taxonomy" id="2126553"/>
    <lineage>
        <taxon>Bacteria</taxon>
        <taxon>Pseudomonadati</taxon>
        <taxon>Bacteroidota</taxon>
        <taxon>Flavobacteriia</taxon>
        <taxon>Flavobacteriales</taxon>
        <taxon>Flavobacteriaceae</taxon>
        <taxon>Christiangramia</taxon>
    </lineage>
</organism>
<dbReference type="EMBL" id="CP028136">
    <property type="protein sequence ID" value="AVR46488.1"/>
    <property type="molecule type" value="Genomic_DNA"/>
</dbReference>
<dbReference type="SUPFAM" id="SSF48452">
    <property type="entry name" value="TPR-like"/>
    <property type="match status" value="1"/>
</dbReference>
<evidence type="ECO:0000256" key="2">
    <source>
        <dbReference type="ARBA" id="ARBA00006275"/>
    </source>
</evidence>
<dbReference type="CDD" id="cd08977">
    <property type="entry name" value="SusD"/>
    <property type="match status" value="1"/>
</dbReference>
<keyword evidence="4" id="KW-0472">Membrane</keyword>
<dbReference type="Proteomes" id="UP000241507">
    <property type="component" value="Chromosome"/>
</dbReference>
<evidence type="ECO:0000256" key="3">
    <source>
        <dbReference type="ARBA" id="ARBA00022729"/>
    </source>
</evidence>
<reference evidence="10" key="1">
    <citation type="submission" date="2018-03" db="EMBL/GenBank/DDBJ databases">
        <title>Gramella fulva sp. nov., isolated from a dry surface of tidal flat.</title>
        <authorList>
            <person name="Hwang S.H."/>
            <person name="Hwang W.M."/>
            <person name="Kang K."/>
            <person name="Ahn T.-Y."/>
        </authorList>
    </citation>
    <scope>NUCLEOTIDE SEQUENCE [LARGE SCALE GENOMIC DNA]</scope>
    <source>
        <strain evidence="10">SH35</strain>
    </source>
</reference>
<feature type="region of interest" description="Disordered" evidence="6">
    <location>
        <begin position="445"/>
        <end position="467"/>
    </location>
</feature>
<dbReference type="InterPro" id="IPR033985">
    <property type="entry name" value="SusD-like_N"/>
</dbReference>
<dbReference type="InterPro" id="IPR011990">
    <property type="entry name" value="TPR-like_helical_dom_sf"/>
</dbReference>
<gene>
    <name evidence="9" type="ORF">C7S20_15125</name>
</gene>
<protein>
    <submittedName>
        <fullName evidence="9">RagB/SusD family nutrient uptake outer membrane protein</fullName>
    </submittedName>
</protein>
<feature type="domain" description="RagB/SusD" evidence="7">
    <location>
        <begin position="338"/>
        <end position="467"/>
    </location>
</feature>
<keyword evidence="5" id="KW-0998">Cell outer membrane</keyword>
<evidence type="ECO:0000259" key="7">
    <source>
        <dbReference type="Pfam" id="PF07980"/>
    </source>
</evidence>
<dbReference type="AlphaFoldDB" id="A0A2R3Z8A4"/>
<evidence type="ECO:0000256" key="4">
    <source>
        <dbReference type="ARBA" id="ARBA00023136"/>
    </source>
</evidence>
<comment type="subcellular location">
    <subcellularLocation>
        <location evidence="1">Cell outer membrane</location>
    </subcellularLocation>
</comment>
<evidence type="ECO:0000256" key="5">
    <source>
        <dbReference type="ARBA" id="ARBA00023237"/>
    </source>
</evidence>
<evidence type="ECO:0000313" key="10">
    <source>
        <dbReference type="Proteomes" id="UP000241507"/>
    </source>
</evidence>
<accession>A0A2R3Z8A4</accession>
<dbReference type="InterPro" id="IPR012944">
    <property type="entry name" value="SusD_RagB_dom"/>
</dbReference>
<dbReference type="OrthoDB" id="621570at2"/>
<evidence type="ECO:0000256" key="6">
    <source>
        <dbReference type="SAM" id="MobiDB-lite"/>
    </source>
</evidence>
<evidence type="ECO:0000259" key="8">
    <source>
        <dbReference type="Pfam" id="PF14322"/>
    </source>
</evidence>
<dbReference type="PROSITE" id="PS51257">
    <property type="entry name" value="PROKAR_LIPOPROTEIN"/>
    <property type="match status" value="1"/>
</dbReference>
<dbReference type="Gene3D" id="1.25.40.390">
    <property type="match status" value="1"/>
</dbReference>
<proteinExistence type="inferred from homology"/>
<name>A0A2R3Z8A4_9FLAO</name>
<comment type="similarity">
    <text evidence="2">Belongs to the SusD family.</text>
</comment>
<evidence type="ECO:0000256" key="1">
    <source>
        <dbReference type="ARBA" id="ARBA00004442"/>
    </source>
</evidence>
<dbReference type="RefSeq" id="WP_107013262.1">
    <property type="nucleotide sequence ID" value="NZ_CP028136.1"/>
</dbReference>
<dbReference type="Pfam" id="PF14322">
    <property type="entry name" value="SusD-like_3"/>
    <property type="match status" value="1"/>
</dbReference>
<dbReference type="KEGG" id="grs:C7S20_15125"/>